<evidence type="ECO:0000256" key="20">
    <source>
        <dbReference type="ARBA" id="ARBA00049448"/>
    </source>
</evidence>
<dbReference type="EMBL" id="CAJFCJ010000011">
    <property type="protein sequence ID" value="CAD5119794.1"/>
    <property type="molecule type" value="Genomic_DNA"/>
</dbReference>
<comment type="catalytic activity">
    <reaction evidence="15">
        <text>(2E)-hexadecenedioyl-CoA + H2O = (3S)-hydroxyhexadecanedioyl-CoA</text>
        <dbReference type="Rhea" id="RHEA:40259"/>
        <dbReference type="ChEBI" id="CHEBI:15377"/>
        <dbReference type="ChEBI" id="CHEBI:77075"/>
        <dbReference type="ChEBI" id="CHEBI:77080"/>
    </reaction>
    <physiologicalReaction direction="left-to-right" evidence="15">
        <dbReference type="Rhea" id="RHEA:40260"/>
    </physiologicalReaction>
</comment>
<evidence type="ECO:0000256" key="13">
    <source>
        <dbReference type="ARBA" id="ARBA00036570"/>
    </source>
</evidence>
<evidence type="ECO:0000256" key="8">
    <source>
        <dbReference type="ARBA" id="ARBA00035959"/>
    </source>
</evidence>
<evidence type="ECO:0000256" key="17">
    <source>
        <dbReference type="ARBA" id="ARBA00039632"/>
    </source>
</evidence>
<evidence type="ECO:0000256" key="19">
    <source>
        <dbReference type="ARBA" id="ARBA00048911"/>
    </source>
</evidence>
<comment type="catalytic activity">
    <reaction evidence="14">
        <text>(3E)-decenoyl-CoA = (2E)-decenoyl-CoA</text>
        <dbReference type="Rhea" id="RHEA:45752"/>
        <dbReference type="ChEBI" id="CHEBI:61406"/>
        <dbReference type="ChEBI" id="CHEBI:84793"/>
    </reaction>
    <physiologicalReaction direction="left-to-right" evidence="14">
        <dbReference type="Rhea" id="RHEA:45753"/>
    </physiologicalReaction>
</comment>
<comment type="catalytic activity">
    <reaction evidence="8">
        <text>a (3Z)-enoyl-CoA = a 4-saturated (2E)-enoyl-CoA</text>
        <dbReference type="Rhea" id="RHEA:45900"/>
        <dbReference type="ChEBI" id="CHEBI:85097"/>
        <dbReference type="ChEBI" id="CHEBI:85489"/>
        <dbReference type="EC" id="5.3.3.8"/>
    </reaction>
    <physiologicalReaction direction="left-to-right" evidence="8">
        <dbReference type="Rhea" id="RHEA:45901"/>
    </physiologicalReaction>
</comment>
<dbReference type="SUPFAM" id="SSF52096">
    <property type="entry name" value="ClpP/crotonase"/>
    <property type="match status" value="1"/>
</dbReference>
<evidence type="ECO:0000256" key="10">
    <source>
        <dbReference type="ARBA" id="ARBA00036353"/>
    </source>
</evidence>
<reference evidence="21 22" key="1">
    <citation type="submission" date="2020-08" db="EMBL/GenBank/DDBJ databases">
        <authorList>
            <person name="Hejnol A."/>
        </authorList>
    </citation>
    <scope>NUCLEOTIDE SEQUENCE [LARGE SCALE GENOMIC DNA]</scope>
</reference>
<dbReference type="Proteomes" id="UP000549394">
    <property type="component" value="Unassembled WGS sequence"/>
</dbReference>
<dbReference type="SUPFAM" id="SSF48179">
    <property type="entry name" value="6-phosphogluconate dehydrogenase C-terminal domain-like"/>
    <property type="match status" value="1"/>
</dbReference>
<dbReference type="Gene3D" id="3.90.226.10">
    <property type="entry name" value="2-enoyl-CoA Hydratase, Chain A, domain 1"/>
    <property type="match status" value="1"/>
</dbReference>
<evidence type="ECO:0000256" key="9">
    <source>
        <dbReference type="ARBA" id="ARBA00036336"/>
    </source>
</evidence>
<evidence type="ECO:0000256" key="18">
    <source>
        <dbReference type="ARBA" id="ARBA00042031"/>
    </source>
</evidence>
<dbReference type="PANTHER" id="PTHR23309:SF49">
    <property type="entry name" value="PEROXISOMAL BIFUNCTIONAL ENZYME"/>
    <property type="match status" value="1"/>
</dbReference>
<evidence type="ECO:0000256" key="5">
    <source>
        <dbReference type="ARBA" id="ARBA00035863"/>
    </source>
</evidence>
<comment type="catalytic activity">
    <reaction evidence="19">
        <text>a (3S)-3-hydroxyacyl-CoA + NAD(+) = a 3-oxoacyl-CoA + NADH + H(+)</text>
        <dbReference type="Rhea" id="RHEA:22432"/>
        <dbReference type="ChEBI" id="CHEBI:15378"/>
        <dbReference type="ChEBI" id="CHEBI:57318"/>
        <dbReference type="ChEBI" id="CHEBI:57540"/>
        <dbReference type="ChEBI" id="CHEBI:57945"/>
        <dbReference type="ChEBI" id="CHEBI:90726"/>
        <dbReference type="EC" id="1.1.1.35"/>
    </reaction>
    <physiologicalReaction direction="left-to-right" evidence="19">
        <dbReference type="Rhea" id="RHEA:22433"/>
    </physiologicalReaction>
</comment>
<evidence type="ECO:0000256" key="12">
    <source>
        <dbReference type="ARBA" id="ARBA00036472"/>
    </source>
</evidence>
<protein>
    <recommendedName>
        <fullName evidence="17">Peroxisomal bifunctional enzyme</fullName>
    </recommendedName>
    <alternativeName>
        <fullName evidence="18">Multifunctional enzyme 1</fullName>
    </alternativeName>
</protein>
<evidence type="ECO:0000256" key="2">
    <source>
        <dbReference type="ARBA" id="ARBA00023239"/>
    </source>
</evidence>
<dbReference type="Gene3D" id="1.10.1040.10">
    <property type="entry name" value="N-(1-d-carboxylethyl)-l-norvaline Dehydrogenase, domain 2"/>
    <property type="match status" value="1"/>
</dbReference>
<keyword evidence="22" id="KW-1185">Reference proteome</keyword>
<keyword evidence="1" id="KW-0413">Isomerase</keyword>
<comment type="caution">
    <text evidence="21">The sequence shown here is derived from an EMBL/GenBank/DDBJ whole genome shotgun (WGS) entry which is preliminary data.</text>
</comment>
<accession>A0A7I8VZ40</accession>
<comment type="catalytic activity">
    <reaction evidence="9">
        <text>(3Z)-hexenoyl-CoA = (2E)-hexenoyl-CoA</text>
        <dbReference type="Rhea" id="RHEA:45748"/>
        <dbReference type="ChEBI" id="CHEBI:62077"/>
        <dbReference type="ChEBI" id="CHEBI:85415"/>
    </reaction>
    <physiologicalReaction direction="left-to-right" evidence="9">
        <dbReference type="Rhea" id="RHEA:45749"/>
    </physiologicalReaction>
</comment>
<dbReference type="PANTHER" id="PTHR23309">
    <property type="entry name" value="3-HYDROXYACYL-COA DEHYROGENASE"/>
    <property type="match status" value="1"/>
</dbReference>
<comment type="catalytic activity">
    <reaction evidence="5">
        <text>(3E,5Z)-octadienoyl-CoA = (2E,5Z)-octadienoyl-CoA</text>
        <dbReference type="Rhea" id="RHEA:49932"/>
        <dbReference type="ChEBI" id="CHEBI:85108"/>
        <dbReference type="ChEBI" id="CHEBI:131990"/>
    </reaction>
    <physiologicalReaction direction="right-to-left" evidence="5">
        <dbReference type="Rhea" id="RHEA:49934"/>
    </physiologicalReaction>
</comment>
<gene>
    <name evidence="21" type="ORF">DGYR_LOCUS7982</name>
</gene>
<dbReference type="InterPro" id="IPR013328">
    <property type="entry name" value="6PGD_dom2"/>
</dbReference>
<evidence type="ECO:0000256" key="6">
    <source>
        <dbReference type="ARBA" id="ARBA00035909"/>
    </source>
</evidence>
<dbReference type="GO" id="GO:0004165">
    <property type="term" value="F:delta(3)-delta(2)-enoyl-CoA isomerase activity"/>
    <property type="evidence" value="ECO:0007669"/>
    <property type="project" value="UniProtKB-EC"/>
</dbReference>
<dbReference type="InterPro" id="IPR001753">
    <property type="entry name" value="Enoyl-CoA_hydra/iso"/>
</dbReference>
<dbReference type="AlphaFoldDB" id="A0A7I8VZ40"/>
<evidence type="ECO:0000256" key="11">
    <source>
        <dbReference type="ARBA" id="ARBA00036370"/>
    </source>
</evidence>
<comment type="catalytic activity">
    <reaction evidence="10">
        <text>(3E)-hexenoyl-CoA = (2E)-hexenoyl-CoA</text>
        <dbReference type="Rhea" id="RHEA:45736"/>
        <dbReference type="ChEBI" id="CHEBI:62077"/>
        <dbReference type="ChEBI" id="CHEBI:84790"/>
    </reaction>
    <physiologicalReaction direction="left-to-right" evidence="10">
        <dbReference type="Rhea" id="RHEA:45737"/>
    </physiologicalReaction>
</comment>
<dbReference type="Pfam" id="PF00378">
    <property type="entry name" value="ECH_1"/>
    <property type="match status" value="1"/>
</dbReference>
<comment type="catalytic activity">
    <reaction evidence="4">
        <text>(3S)-hydroxydecanoyl-CoA = (2E)-decenoyl-CoA + H2O</text>
        <dbReference type="Rhea" id="RHEA:31191"/>
        <dbReference type="ChEBI" id="CHEBI:15377"/>
        <dbReference type="ChEBI" id="CHEBI:61406"/>
        <dbReference type="ChEBI" id="CHEBI:62616"/>
    </reaction>
    <physiologicalReaction direction="right-to-left" evidence="4">
        <dbReference type="Rhea" id="RHEA:31193"/>
    </physiologicalReaction>
</comment>
<comment type="catalytic activity">
    <reaction evidence="7">
        <text>a (3E)-enoyl-CoA = a 4-saturated (2E)-enoyl-CoA</text>
        <dbReference type="Rhea" id="RHEA:45228"/>
        <dbReference type="ChEBI" id="CHEBI:58521"/>
        <dbReference type="ChEBI" id="CHEBI:85097"/>
        <dbReference type="EC" id="5.3.3.8"/>
    </reaction>
    <physiologicalReaction direction="left-to-right" evidence="7">
        <dbReference type="Rhea" id="RHEA:45229"/>
    </physiologicalReaction>
</comment>
<dbReference type="OrthoDB" id="2018133at2759"/>
<comment type="catalytic activity">
    <reaction evidence="13">
        <text>(3E,5Z)-tetradecadienoyl-CoA = (2E,5Z)-tetradecadienoyl-CoA</text>
        <dbReference type="Rhea" id="RHEA:47464"/>
        <dbReference type="ChEBI" id="CHEBI:71586"/>
        <dbReference type="ChEBI" id="CHEBI:87701"/>
    </reaction>
    <physiologicalReaction direction="right-to-left" evidence="13">
        <dbReference type="Rhea" id="RHEA:47466"/>
    </physiologicalReaction>
</comment>
<dbReference type="GO" id="GO:0004300">
    <property type="term" value="F:enoyl-CoA hydratase activity"/>
    <property type="evidence" value="ECO:0007669"/>
    <property type="project" value="UniProtKB-EC"/>
</dbReference>
<dbReference type="GO" id="GO:0003857">
    <property type="term" value="F:(3S)-3-hydroxyacyl-CoA dehydrogenase (NAD+) activity"/>
    <property type="evidence" value="ECO:0007669"/>
    <property type="project" value="UniProtKB-EC"/>
</dbReference>
<organism evidence="21 22">
    <name type="scientific">Dimorphilus gyrociliatus</name>
    <dbReference type="NCBI Taxonomy" id="2664684"/>
    <lineage>
        <taxon>Eukaryota</taxon>
        <taxon>Metazoa</taxon>
        <taxon>Spiralia</taxon>
        <taxon>Lophotrochozoa</taxon>
        <taxon>Annelida</taxon>
        <taxon>Polychaeta</taxon>
        <taxon>Polychaeta incertae sedis</taxon>
        <taxon>Dinophilidae</taxon>
        <taxon>Dimorphilus</taxon>
    </lineage>
</organism>
<dbReference type="Gene3D" id="6.10.250.1420">
    <property type="match status" value="1"/>
</dbReference>
<proteinExistence type="inferred from homology"/>
<sequence>MTEYLVEDSLATILIKNEEYELSKIYKNLLRNIKKAQNDPRVKSIVIIGQKSFTNKYLPLKLYDEDHQICLIEVLSEIENSSKPIVAAIENFCIGSGLEIAISCHYRISHYNSWFSFPEVNLGIIPQATGTQRFPRLSSLRFALDVIPSGRFFNAEEALKNNIVDKIIDSDMWMEAKKFAKQVEGKSLKERRTSKRQVIDRNKLDELILSANEKVLDYPYEKASKYGIQAVAGSVKPFDQGQMIERIISFRLFSSSQSKGLRYSDFIERSASKWQIPGGADWMNTKEDKINSIAIIGYNKRAIEIALGFVKSSISVMVASLTKRQRFIIGFQIFEFFHLSRLLQIVYCSETCPKAISTVLEAGKILNKVPLLLKSPIQTTNHSLMNSVKHLLYPDYANGKYEKNDDLTRDLYKDSRKVMICKYSPFSDNTSSYYLELEKLLDIANDTDKCQKTRLMKEVPFHKELAKWYLYNSINESFLALENGLIEKPEDIDLILLFGFNFPRQIGGLMKYADEKGPRKIYDEICKYHASFNNQPSLKPSRLLKRIALENIPMNLWSATANSISKL</sequence>
<comment type="similarity">
    <text evidence="16">In the C-terminal section; belongs to the 3-hydroxyacyl-CoA dehydrogenase family.</text>
</comment>
<dbReference type="GO" id="GO:0005777">
    <property type="term" value="C:peroxisome"/>
    <property type="evidence" value="ECO:0007669"/>
    <property type="project" value="TreeGrafter"/>
</dbReference>
<comment type="catalytic activity">
    <reaction evidence="20">
        <text>(3S)-hydroxyhexadecanedioyl-CoA + NAD(+) = 3-oxohexadecanedioyl-CoA + NADH + H(+)</text>
        <dbReference type="Rhea" id="RHEA:40267"/>
        <dbReference type="ChEBI" id="CHEBI:15378"/>
        <dbReference type="ChEBI" id="CHEBI:57540"/>
        <dbReference type="ChEBI" id="CHEBI:57945"/>
        <dbReference type="ChEBI" id="CHEBI:77080"/>
        <dbReference type="ChEBI" id="CHEBI:77081"/>
    </reaction>
    <physiologicalReaction direction="left-to-right" evidence="20">
        <dbReference type="Rhea" id="RHEA:40268"/>
    </physiologicalReaction>
</comment>
<keyword evidence="3" id="KW-0511">Multifunctional enzyme</keyword>
<name>A0A7I8VZ40_9ANNE</name>
<dbReference type="CDD" id="cd06558">
    <property type="entry name" value="crotonase-like"/>
    <property type="match status" value="1"/>
</dbReference>
<comment type="catalytic activity">
    <reaction evidence="11">
        <text>(3S)-hydroxyhexanoyl-CoA = (2E)-hexenoyl-CoA + H2O</text>
        <dbReference type="Rhea" id="RHEA:30547"/>
        <dbReference type="ChEBI" id="CHEBI:15377"/>
        <dbReference type="ChEBI" id="CHEBI:62075"/>
        <dbReference type="ChEBI" id="CHEBI:62077"/>
    </reaction>
    <physiologicalReaction direction="right-to-left" evidence="11">
        <dbReference type="Rhea" id="RHEA:30549"/>
    </physiologicalReaction>
</comment>
<dbReference type="InterPro" id="IPR029045">
    <property type="entry name" value="ClpP/crotonase-like_dom_sf"/>
</dbReference>
<evidence type="ECO:0000256" key="14">
    <source>
        <dbReference type="ARBA" id="ARBA00036656"/>
    </source>
</evidence>
<comment type="catalytic activity">
    <reaction evidence="6">
        <text>a 4-saturated-(3S)-3-hydroxyacyl-CoA = a (3E)-enoyl-CoA + H2O</text>
        <dbReference type="Rhea" id="RHEA:20724"/>
        <dbReference type="ChEBI" id="CHEBI:15377"/>
        <dbReference type="ChEBI" id="CHEBI:58521"/>
        <dbReference type="ChEBI" id="CHEBI:137480"/>
        <dbReference type="EC" id="4.2.1.17"/>
    </reaction>
    <physiologicalReaction direction="left-to-right" evidence="6">
        <dbReference type="Rhea" id="RHEA:20725"/>
    </physiologicalReaction>
</comment>
<dbReference type="GO" id="GO:0006635">
    <property type="term" value="P:fatty acid beta-oxidation"/>
    <property type="evidence" value="ECO:0007669"/>
    <property type="project" value="TreeGrafter"/>
</dbReference>
<comment type="catalytic activity">
    <reaction evidence="12">
        <text>(2S,3S)-3-hydroxy-2-methylbutanoyl-CoA = (2E)-2-methylbut-2-enoyl-CoA + H2O</text>
        <dbReference type="Rhea" id="RHEA:31119"/>
        <dbReference type="ChEBI" id="CHEBI:15377"/>
        <dbReference type="ChEBI" id="CHEBI:57312"/>
        <dbReference type="ChEBI" id="CHEBI:57337"/>
    </reaction>
    <physiologicalReaction direction="right-to-left" evidence="12">
        <dbReference type="Rhea" id="RHEA:31121"/>
    </physiologicalReaction>
</comment>
<evidence type="ECO:0000256" key="16">
    <source>
        <dbReference type="ARBA" id="ARBA00038365"/>
    </source>
</evidence>
<evidence type="ECO:0000256" key="4">
    <source>
        <dbReference type="ARBA" id="ARBA00035760"/>
    </source>
</evidence>
<evidence type="ECO:0000256" key="3">
    <source>
        <dbReference type="ARBA" id="ARBA00023268"/>
    </source>
</evidence>
<evidence type="ECO:0000313" key="21">
    <source>
        <dbReference type="EMBL" id="CAD5119794.1"/>
    </source>
</evidence>
<evidence type="ECO:0000256" key="1">
    <source>
        <dbReference type="ARBA" id="ARBA00023235"/>
    </source>
</evidence>
<evidence type="ECO:0000313" key="22">
    <source>
        <dbReference type="Proteomes" id="UP000549394"/>
    </source>
</evidence>
<dbReference type="InterPro" id="IPR008927">
    <property type="entry name" value="6-PGluconate_DH-like_C_sf"/>
</dbReference>
<evidence type="ECO:0000256" key="15">
    <source>
        <dbReference type="ARBA" id="ARBA00036989"/>
    </source>
</evidence>
<keyword evidence="2" id="KW-0456">Lyase</keyword>
<evidence type="ECO:0000256" key="7">
    <source>
        <dbReference type="ARBA" id="ARBA00035949"/>
    </source>
</evidence>